<evidence type="ECO:0000313" key="3">
    <source>
        <dbReference type="Proteomes" id="UP000664132"/>
    </source>
</evidence>
<dbReference type="Proteomes" id="UP000664132">
    <property type="component" value="Unassembled WGS sequence"/>
</dbReference>
<feature type="region of interest" description="Disordered" evidence="1">
    <location>
        <begin position="355"/>
        <end position="434"/>
    </location>
</feature>
<feature type="compositionally biased region" description="Basic and acidic residues" evidence="1">
    <location>
        <begin position="1006"/>
        <end position="1015"/>
    </location>
</feature>
<feature type="region of interest" description="Disordered" evidence="1">
    <location>
        <begin position="535"/>
        <end position="576"/>
    </location>
</feature>
<keyword evidence="3" id="KW-1185">Reference proteome</keyword>
<feature type="region of interest" description="Disordered" evidence="1">
    <location>
        <begin position="159"/>
        <end position="196"/>
    </location>
</feature>
<feature type="region of interest" description="Disordered" evidence="1">
    <location>
        <begin position="261"/>
        <end position="309"/>
    </location>
</feature>
<feature type="compositionally biased region" description="Polar residues" evidence="1">
    <location>
        <begin position="261"/>
        <end position="278"/>
    </location>
</feature>
<feature type="compositionally biased region" description="Polar residues" evidence="1">
    <location>
        <begin position="561"/>
        <end position="575"/>
    </location>
</feature>
<feature type="region of interest" description="Disordered" evidence="1">
    <location>
        <begin position="99"/>
        <end position="125"/>
    </location>
</feature>
<feature type="compositionally biased region" description="Low complexity" evidence="1">
    <location>
        <begin position="673"/>
        <end position="684"/>
    </location>
</feature>
<feature type="region of interest" description="Disordered" evidence="1">
    <location>
        <begin position="1006"/>
        <end position="1026"/>
    </location>
</feature>
<feature type="compositionally biased region" description="Polar residues" evidence="1">
    <location>
        <begin position="453"/>
        <end position="469"/>
    </location>
</feature>
<feature type="region of interest" description="Disordered" evidence="1">
    <location>
        <begin position="210"/>
        <end position="247"/>
    </location>
</feature>
<protein>
    <submittedName>
        <fullName evidence="2">Uncharacterized protein</fullName>
    </submittedName>
</protein>
<evidence type="ECO:0000313" key="2">
    <source>
        <dbReference type="EMBL" id="KAG4415719.1"/>
    </source>
</evidence>
<feature type="region of interest" description="Disordered" evidence="1">
    <location>
        <begin position="673"/>
        <end position="805"/>
    </location>
</feature>
<sequence length="1026" mass="112144">MDLKTAIRSTRPPELNMPRRVSFNPFLHFPEDDSREEWIKQDGLQKPPNARTKAPHRSIFRTSSVRDSWPLNTTVPMTFLPSQTNMVLSPVAPPGYVVQDPKWPKRTTSLPGTSRTASSARDPYSTDVMPYRRVHRRSTSETQLSTILRSTSQRLKAAQRHSMTRTSSSLGLSPGLPPIARLPTPPRKATESREGLIDLDLAQSVGSSTYDVYARTPSPKKKHQRTSSKRSIVKQRSPTASIESKDSLCMSDTTDLVMTVPLTSPSKSPRVVQRQSAKQAAGAKDTSILIHQDSQSSVSTSSQKTTNTKIFSRPRRMSLTGDPFYSTVRSSKPMMPNTQVQGPRPMYIRKATFGQVATTERPTSTCSPLRDVSGNVQSSSQRDLPEPPVTSEPNLFQWHPQEASKTRATQGSAKGSSPRRKGHKRSNVIRMSNISRPVSTVDILPEEPETITPVKSNVLGGSSFQSAEISQDGIPKKSPRTMRPPSIAVFNPTLIAPGPPSRSEDNSPTLGSETNPYSPTLSVCNYYAEQDPGSEDEFFRLGTSNSLRPSPSVLKSRRNGRSYSADLSNHSSQQQLEERLMSFPPLSAEASETITPVSMPRPSPRPLPNITATMSGLRSSASSPAPPILTVPGYITGPSTEPELQTGAMLSPPGSNSIISSITLLRRMNSEVSTSCSSPIDSSSPNLRLDSPSIDADDQDRNIDRTTTVEERGRSRGSQHYLSFGQPSSSTSSRYRARRSARTARPEIRDSHRIHKERRRRRTEELENGNMIDELTPVKERSSPATEQTPDRSGTNTNTNTSLKFPTLSREGSVLVTPPQMKPKSRLSAIVVIEPGTVLQSIETSDDPLRLSPARSDQHSRRTDTTPARGRVQAPQPARWSDAMTKPTTHATRRESRMQHPIPSPPGARTPPHWTTTSGLRISGLGLAGVRLMGGDEGRIFECVGEEEVVGKGGGAGEGGNGGSGSGKRGSGERGNGGDGVSLYDQDGFLKCSPERERILAGTIAREKRESRGSRETVNGFFETMR</sequence>
<name>A0A8H7T983_9HELO</name>
<organism evidence="2 3">
    <name type="scientific">Cadophora malorum</name>
    <dbReference type="NCBI Taxonomy" id="108018"/>
    <lineage>
        <taxon>Eukaryota</taxon>
        <taxon>Fungi</taxon>
        <taxon>Dikarya</taxon>
        <taxon>Ascomycota</taxon>
        <taxon>Pezizomycotina</taxon>
        <taxon>Leotiomycetes</taxon>
        <taxon>Helotiales</taxon>
        <taxon>Ploettnerulaceae</taxon>
        <taxon>Cadophora</taxon>
    </lineage>
</organism>
<dbReference type="OrthoDB" id="3546893at2759"/>
<feature type="compositionally biased region" description="Basic residues" evidence="1">
    <location>
        <begin position="218"/>
        <end position="233"/>
    </location>
</feature>
<reference evidence="2" key="1">
    <citation type="submission" date="2021-02" db="EMBL/GenBank/DDBJ databases">
        <title>Genome sequence Cadophora malorum strain M34.</title>
        <authorList>
            <person name="Stefanovic E."/>
            <person name="Vu D."/>
            <person name="Scully C."/>
            <person name="Dijksterhuis J."/>
            <person name="Roader J."/>
            <person name="Houbraken J."/>
        </authorList>
    </citation>
    <scope>NUCLEOTIDE SEQUENCE</scope>
    <source>
        <strain evidence="2">M34</strain>
    </source>
</reference>
<feature type="compositionally biased region" description="Basic residues" evidence="1">
    <location>
        <begin position="752"/>
        <end position="761"/>
    </location>
</feature>
<feature type="compositionally biased region" description="Polar residues" evidence="1">
    <location>
        <begin position="355"/>
        <end position="367"/>
    </location>
</feature>
<evidence type="ECO:0000256" key="1">
    <source>
        <dbReference type="SAM" id="MobiDB-lite"/>
    </source>
</evidence>
<feature type="compositionally biased region" description="Gly residues" evidence="1">
    <location>
        <begin position="951"/>
        <end position="980"/>
    </location>
</feature>
<proteinExistence type="predicted"/>
<feature type="compositionally biased region" description="Polar residues" evidence="1">
    <location>
        <begin position="106"/>
        <end position="119"/>
    </location>
</feature>
<feature type="compositionally biased region" description="Basic residues" evidence="1">
    <location>
        <begin position="417"/>
        <end position="427"/>
    </location>
</feature>
<dbReference type="AlphaFoldDB" id="A0A8H7T983"/>
<dbReference type="EMBL" id="JAFJYH010000210">
    <property type="protein sequence ID" value="KAG4415719.1"/>
    <property type="molecule type" value="Genomic_DNA"/>
</dbReference>
<feature type="compositionally biased region" description="Polar residues" evidence="1">
    <location>
        <begin position="506"/>
        <end position="518"/>
    </location>
</feature>
<comment type="caution">
    <text evidence="2">The sequence shown here is derived from an EMBL/GenBank/DDBJ whole genome shotgun (WGS) entry which is preliminary data.</text>
</comment>
<feature type="region of interest" description="Disordered" evidence="1">
    <location>
        <begin position="844"/>
        <end position="919"/>
    </location>
</feature>
<feature type="compositionally biased region" description="Low complexity" evidence="1">
    <location>
        <begin position="294"/>
        <end position="309"/>
    </location>
</feature>
<accession>A0A8H7T983</accession>
<gene>
    <name evidence="2" type="ORF">IFR04_011132</name>
</gene>
<feature type="compositionally biased region" description="Polar residues" evidence="1">
    <location>
        <begin position="783"/>
        <end position="804"/>
    </location>
</feature>
<feature type="region of interest" description="Disordered" evidence="1">
    <location>
        <begin position="950"/>
        <end position="982"/>
    </location>
</feature>
<feature type="region of interest" description="Disordered" evidence="1">
    <location>
        <begin position="452"/>
        <end position="518"/>
    </location>
</feature>
<feature type="compositionally biased region" description="Basic and acidic residues" evidence="1">
    <location>
        <begin position="699"/>
        <end position="714"/>
    </location>
</feature>
<feature type="compositionally biased region" description="Polar residues" evidence="1">
    <location>
        <begin position="716"/>
        <end position="727"/>
    </location>
</feature>
<feature type="compositionally biased region" description="Polar residues" evidence="1">
    <location>
        <begin position="406"/>
        <end position="415"/>
    </location>
</feature>